<dbReference type="EMBL" id="JAAXZB010000005">
    <property type="protein sequence ID" value="NKW11283.1"/>
    <property type="molecule type" value="Genomic_DNA"/>
</dbReference>
<comment type="caution">
    <text evidence="2">The sequence shown here is derived from an EMBL/GenBank/DDBJ whole genome shotgun (WGS) entry which is preliminary data.</text>
</comment>
<sequence length="111" mass="12153">MKNVSVVLLICGLGLFNVQTAASQSAIEHHVWQDKRSFEPYSRTAEAITGKIRLSGNKDFATPGSKMTITFKNGKKAQLTSVGASRRQWSDFGDQKTTAEVLSSQKTPECC</sequence>
<gene>
    <name evidence="2" type="ORF">HGG76_27165</name>
</gene>
<keyword evidence="1" id="KW-0732">Signal</keyword>
<proteinExistence type="predicted"/>
<organism evidence="2 3">
    <name type="scientific">Brucella tritici</name>
    <dbReference type="NCBI Taxonomy" id="94626"/>
    <lineage>
        <taxon>Bacteria</taxon>
        <taxon>Pseudomonadati</taxon>
        <taxon>Pseudomonadota</taxon>
        <taxon>Alphaproteobacteria</taxon>
        <taxon>Hyphomicrobiales</taxon>
        <taxon>Brucellaceae</taxon>
        <taxon>Brucella/Ochrobactrum group</taxon>
        <taxon>Brucella</taxon>
    </lineage>
</organism>
<reference evidence="2 3" key="1">
    <citation type="submission" date="2020-04" db="EMBL/GenBank/DDBJ databases">
        <title>Whole genome sequencing of clinical and environmental type strains of Ochrobactrum.</title>
        <authorList>
            <person name="Dharne M."/>
        </authorList>
    </citation>
    <scope>NUCLEOTIDE SEQUENCE [LARGE SCALE GENOMIC DNA]</scope>
    <source>
        <strain evidence="2 3">DSM 13340</strain>
    </source>
</reference>
<feature type="signal peptide" evidence="1">
    <location>
        <begin position="1"/>
        <end position="21"/>
    </location>
</feature>
<protein>
    <submittedName>
        <fullName evidence="2">Uncharacterized protein</fullName>
    </submittedName>
</protein>
<evidence type="ECO:0000313" key="2">
    <source>
        <dbReference type="EMBL" id="NKW11283.1"/>
    </source>
</evidence>
<evidence type="ECO:0000256" key="1">
    <source>
        <dbReference type="SAM" id="SignalP"/>
    </source>
</evidence>
<dbReference type="Proteomes" id="UP000558475">
    <property type="component" value="Unassembled WGS sequence"/>
</dbReference>
<evidence type="ECO:0000313" key="3">
    <source>
        <dbReference type="Proteomes" id="UP000558475"/>
    </source>
</evidence>
<dbReference type="AlphaFoldDB" id="A0A7X6FSR4"/>
<name>A0A7X6FSR4_9HYPH</name>
<feature type="chain" id="PRO_5030748345" evidence="1">
    <location>
        <begin position="22"/>
        <end position="111"/>
    </location>
</feature>
<accession>A0A7X6FSR4</accession>